<dbReference type="Proteomes" id="UP000230750">
    <property type="component" value="Unassembled WGS sequence"/>
</dbReference>
<dbReference type="InterPro" id="IPR022894">
    <property type="entry name" value="Oligoribonuclease"/>
</dbReference>
<keyword evidence="1" id="KW-0540">Nuclease</keyword>
<dbReference type="AlphaFoldDB" id="A0A2G8JJM1"/>
<dbReference type="EMBL" id="MRZV01001778">
    <property type="protein sequence ID" value="PIK35954.1"/>
    <property type="molecule type" value="Genomic_DNA"/>
</dbReference>
<evidence type="ECO:0000313" key="4">
    <source>
        <dbReference type="Proteomes" id="UP000230750"/>
    </source>
</evidence>
<accession>A0A2G8JJM1</accession>
<gene>
    <name evidence="3" type="ORF">BSL78_27218</name>
</gene>
<reference evidence="3 4" key="1">
    <citation type="journal article" date="2017" name="PLoS Biol.">
        <title>The sea cucumber genome provides insights into morphological evolution and visceral regeneration.</title>
        <authorList>
            <person name="Zhang X."/>
            <person name="Sun L."/>
            <person name="Yuan J."/>
            <person name="Sun Y."/>
            <person name="Gao Y."/>
            <person name="Zhang L."/>
            <person name="Li S."/>
            <person name="Dai H."/>
            <person name="Hamel J.F."/>
            <person name="Liu C."/>
            <person name="Yu Y."/>
            <person name="Liu S."/>
            <person name="Lin W."/>
            <person name="Guo K."/>
            <person name="Jin S."/>
            <person name="Xu P."/>
            <person name="Storey K.B."/>
            <person name="Huan P."/>
            <person name="Zhang T."/>
            <person name="Zhou Y."/>
            <person name="Zhang J."/>
            <person name="Lin C."/>
            <person name="Li X."/>
            <person name="Xing L."/>
            <person name="Huo D."/>
            <person name="Sun M."/>
            <person name="Wang L."/>
            <person name="Mercier A."/>
            <person name="Li F."/>
            <person name="Yang H."/>
            <person name="Xiang J."/>
        </authorList>
    </citation>
    <scope>NUCLEOTIDE SEQUENCE [LARGE SCALE GENOMIC DNA]</scope>
    <source>
        <strain evidence="3">Shaxun</strain>
        <tissue evidence="3">Muscle</tissue>
    </source>
</reference>
<dbReference type="PANTHER" id="PTHR11046">
    <property type="entry name" value="OLIGORIBONUCLEASE, MITOCHONDRIAL"/>
    <property type="match status" value="1"/>
</dbReference>
<evidence type="ECO:0000313" key="3">
    <source>
        <dbReference type="EMBL" id="PIK35954.1"/>
    </source>
</evidence>
<keyword evidence="4" id="KW-1185">Reference proteome</keyword>
<evidence type="ECO:0000256" key="1">
    <source>
        <dbReference type="ARBA" id="ARBA00022722"/>
    </source>
</evidence>
<sequence>MMALEQALLAKDSAKSAMESSSTPITLQEYAAAALKEWEQVEGNGAKLGREKHLLWNRKSESATFLAIRSACEAFGPDANAQAGSPKEFNDYVEQKGEKNHLKAYRGNRFNIPFYNGAAVYYHHHHGHFKGTYGTLPLHRQNNQFSRPVLYDLQDSIIIGGIRAMGIINCHITQPIMRMLDDSISVMQTSSYYSRLHDSAIMFENFVPLKDNLHQTLYDTVSEEIQFNTRQALSIILHKVFPSIRNRISDYFVIVIVLRLVFSSYQHAGVTYCYSAASITIMGGSFIYSAEATIPATFGIMASRRDSKIVKLTFTGEQAVPPVQVFSILKSKGVVVPGEVDALQALQGRNTYDFRPQSAAGIARSGDSVRRRLRDSVVIGSPEALSDSDSGLGDRRAETCHWDELVRRDGGTLSKKVGLNDDSDDDMSSRARLKLTESSSA</sequence>
<keyword evidence="1" id="KW-0378">Hydrolase</keyword>
<dbReference type="PANTHER" id="PTHR11046:SF25">
    <property type="match status" value="1"/>
</dbReference>
<protein>
    <submittedName>
        <fullName evidence="3">Uncharacterized protein</fullName>
    </submittedName>
</protein>
<proteinExistence type="predicted"/>
<dbReference type="OrthoDB" id="6414146at2759"/>
<name>A0A2G8JJM1_STIJA</name>
<feature type="region of interest" description="Disordered" evidence="2">
    <location>
        <begin position="413"/>
        <end position="441"/>
    </location>
</feature>
<dbReference type="GO" id="GO:0000175">
    <property type="term" value="F:3'-5'-RNA exonuclease activity"/>
    <property type="evidence" value="ECO:0007669"/>
    <property type="project" value="InterPro"/>
</dbReference>
<comment type="caution">
    <text evidence="3">The sequence shown here is derived from an EMBL/GenBank/DDBJ whole genome shotgun (WGS) entry which is preliminary data.</text>
</comment>
<evidence type="ECO:0000256" key="2">
    <source>
        <dbReference type="SAM" id="MobiDB-lite"/>
    </source>
</evidence>
<organism evidence="3 4">
    <name type="scientific">Stichopus japonicus</name>
    <name type="common">Sea cucumber</name>
    <dbReference type="NCBI Taxonomy" id="307972"/>
    <lineage>
        <taxon>Eukaryota</taxon>
        <taxon>Metazoa</taxon>
        <taxon>Echinodermata</taxon>
        <taxon>Eleutherozoa</taxon>
        <taxon>Echinozoa</taxon>
        <taxon>Holothuroidea</taxon>
        <taxon>Aspidochirotacea</taxon>
        <taxon>Aspidochirotida</taxon>
        <taxon>Stichopodidae</taxon>
        <taxon>Apostichopus</taxon>
    </lineage>
</organism>